<evidence type="ECO:0000256" key="1">
    <source>
        <dbReference type="SAM" id="MobiDB-lite"/>
    </source>
</evidence>
<dbReference type="SUPFAM" id="SSF57959">
    <property type="entry name" value="Leucine zipper domain"/>
    <property type="match status" value="1"/>
</dbReference>
<dbReference type="GO" id="GO:0003700">
    <property type="term" value="F:DNA-binding transcription factor activity"/>
    <property type="evidence" value="ECO:0007669"/>
    <property type="project" value="InterPro"/>
</dbReference>
<feature type="compositionally biased region" description="Polar residues" evidence="1">
    <location>
        <begin position="18"/>
        <end position="35"/>
    </location>
</feature>
<accession>A0A383UQ14</accession>
<dbReference type="Pfam" id="PF00170">
    <property type="entry name" value="bZIP_1"/>
    <property type="match status" value="1"/>
</dbReference>
<feature type="domain" description="BZIP" evidence="2">
    <location>
        <begin position="277"/>
        <end position="340"/>
    </location>
</feature>
<reference evidence="3 4" key="1">
    <citation type="submission" date="2017-11" db="EMBL/GenBank/DDBJ databases">
        <authorList>
            <person name="Kracher B."/>
        </authorList>
    </citation>
    <scope>NUCLEOTIDE SEQUENCE [LARGE SCALE GENOMIC DNA]</scope>
    <source>
        <strain evidence="3 4">RACE1</strain>
    </source>
</reference>
<dbReference type="EMBL" id="UNSH01000042">
    <property type="protein sequence ID" value="SZF02411.1"/>
    <property type="molecule type" value="Genomic_DNA"/>
</dbReference>
<organism evidence="3 4">
    <name type="scientific">Blumeria hordei</name>
    <name type="common">Barley powdery mildew</name>
    <name type="synonym">Blumeria graminis f. sp. hordei</name>
    <dbReference type="NCBI Taxonomy" id="2867405"/>
    <lineage>
        <taxon>Eukaryota</taxon>
        <taxon>Fungi</taxon>
        <taxon>Dikarya</taxon>
        <taxon>Ascomycota</taxon>
        <taxon>Pezizomycotina</taxon>
        <taxon>Leotiomycetes</taxon>
        <taxon>Erysiphales</taxon>
        <taxon>Erysiphaceae</taxon>
        <taxon>Blumeria</taxon>
    </lineage>
</organism>
<dbReference type="Proteomes" id="UP000275772">
    <property type="component" value="Unassembled WGS sequence"/>
</dbReference>
<sequence>MAEEKSSNALTDMPSCKIQLSSQPSPTNPSISASVSIPKTQSYSTAIPYITGSSFMPPVLNGPSQNFNQYMQQTSIPKDAIASTLNINPLQNTYFYNNNNPGDITNYHTAPSNSNTFNPPDLNINFGSTNSSSELSCSTKLPTELINLEISSQSITTAQTPANIVDPLWPGIHQQQAVLLTNEKQKQTTQLQRQNIVKSCHSRHISRSKLKTSHMSKDPIVEEKITQLLKSMRNGSICSDDYTDITFNNYDPNNNSSKTENFDEDEKLLASEEGKKLSSKERRQLRNKVSARAFRSRRKEYINQLEDEIAIKVTENADLCALNQALIAENTRLTDITHSLLSSSSFSGFVESLSADYATKQPSSALQQQQQIEQPRSRLPKETDLHFNQIQIENSNISMIYPPENRLDFSISDHIHEGNSYQPRVFSLLSLPEVFLDAESFTPKVNGSNNERIGFTQQIEHNLAPDIAPIKYSNLFNDNKISNPELSLYDINHQVFESCKLNTLPRNELSINCFLSETTANNTNPNTNLKKANQLIFEIEACIKRLSKLSRYS</sequence>
<dbReference type="InterPro" id="IPR046347">
    <property type="entry name" value="bZIP_sf"/>
</dbReference>
<protein>
    <recommendedName>
        <fullName evidence="2">BZIP domain-containing protein</fullName>
    </recommendedName>
</protein>
<dbReference type="SMART" id="SM00338">
    <property type="entry name" value="BRLZ"/>
    <property type="match status" value="1"/>
</dbReference>
<feature type="region of interest" description="Disordered" evidence="1">
    <location>
        <begin position="1"/>
        <end position="35"/>
    </location>
</feature>
<dbReference type="InterPro" id="IPR004827">
    <property type="entry name" value="bZIP"/>
</dbReference>
<evidence type="ECO:0000259" key="2">
    <source>
        <dbReference type="PROSITE" id="PS50217"/>
    </source>
</evidence>
<dbReference type="CDD" id="cd14810">
    <property type="entry name" value="bZIP_u1"/>
    <property type="match status" value="1"/>
</dbReference>
<dbReference type="AlphaFoldDB" id="A0A383UQ14"/>
<dbReference type="Gene3D" id="1.20.5.170">
    <property type="match status" value="1"/>
</dbReference>
<proteinExistence type="predicted"/>
<gene>
    <name evidence="3" type="ORF">BLGHR1_13191</name>
</gene>
<dbReference type="PANTHER" id="PTHR37616:SF2">
    <property type="entry name" value="BZIP DOMAIN-CONTAINING PROTEIN"/>
    <property type="match status" value="1"/>
</dbReference>
<evidence type="ECO:0000313" key="3">
    <source>
        <dbReference type="EMBL" id="SZF02411.1"/>
    </source>
</evidence>
<dbReference type="PROSITE" id="PS50217">
    <property type="entry name" value="BZIP"/>
    <property type="match status" value="1"/>
</dbReference>
<dbReference type="VEuPathDB" id="FungiDB:BLGHR1_13191"/>
<evidence type="ECO:0000313" key="4">
    <source>
        <dbReference type="Proteomes" id="UP000275772"/>
    </source>
</evidence>
<dbReference type="PANTHER" id="PTHR37616">
    <property type="entry name" value="BZIP TRANSCRIPTION FACTOR 60-LIKE"/>
    <property type="match status" value="1"/>
</dbReference>
<name>A0A383UQ14_BLUHO</name>